<evidence type="ECO:0008006" key="3">
    <source>
        <dbReference type="Google" id="ProtNLM"/>
    </source>
</evidence>
<protein>
    <recommendedName>
        <fullName evidence="3">DUF1800 domain-containing protein</fullName>
    </recommendedName>
</protein>
<dbReference type="Pfam" id="PF08811">
    <property type="entry name" value="DUF1800"/>
    <property type="match status" value="1"/>
</dbReference>
<sequence>MEADSATTNWIGNLTPIGASDWTYDRARHLLDRAGFGGTPDDITRLYRMGPEAAVAFLVDLPPNDDPKLAAFDESPIYDPTLRNFPPTRPTATRLAAKAGSAMGVSVKPSGDRRLQPVVDRFFYWLRASSLETKRLAHWWAECMLLSDQPLREKMALFWHGHFATGADKVRDYRKMKVQLALLRAQGTGNFRTLLVGVAKDPAMLVFLDAGRNVKGAPNENFGREVMELFTMGVGNYTEQDVREGARAFTGWIDDDLIFGFDASKHDAGMKTFLGHTGPFDGVAVLDIILEQPVTSVFIASKMYRFLVNEDPSPDLQQRLGAVLRDGNYEIRPFLRTLFLSRDFYSVASMGAQIKGPVELIVSTYRQLGLTALPGIPDINSASDALGQVLLNPPTVAGWAQGRAWITPATLIERGNFARDVLFPDQIDFTDPNLDPGAQIREVNARILRGMNVAAATTEEAPGGSAMMGERAMANVEARQEEFNTRLGSLHGWQQAVRKVKPIVRAPAQFSLAEIVLQAEARTTADAVDVLLVRFLGVPVDDGARATLIAFLDAQLGTSDIAQAQTYLEEPLRLTTHLIMSRPEYQLV</sequence>
<dbReference type="AlphaFoldDB" id="A0A2S6NJW5"/>
<organism evidence="1 2">
    <name type="scientific">Rhodopila globiformis</name>
    <name type="common">Rhodopseudomonas globiformis</name>
    <dbReference type="NCBI Taxonomy" id="1071"/>
    <lineage>
        <taxon>Bacteria</taxon>
        <taxon>Pseudomonadati</taxon>
        <taxon>Pseudomonadota</taxon>
        <taxon>Alphaproteobacteria</taxon>
        <taxon>Acetobacterales</taxon>
        <taxon>Acetobacteraceae</taxon>
        <taxon>Rhodopila</taxon>
    </lineage>
</organism>
<evidence type="ECO:0000313" key="1">
    <source>
        <dbReference type="EMBL" id="PPQ35210.1"/>
    </source>
</evidence>
<dbReference type="Proteomes" id="UP000239724">
    <property type="component" value="Unassembled WGS sequence"/>
</dbReference>
<reference evidence="1 2" key="1">
    <citation type="journal article" date="2018" name="Arch. Microbiol.">
        <title>New insights into the metabolic potential of the phototrophic purple bacterium Rhodopila globiformis DSM 161(T) from its draft genome sequence and evidence for a vanadium-dependent nitrogenase.</title>
        <authorList>
            <person name="Imhoff J.F."/>
            <person name="Rahn T."/>
            <person name="Kunzel S."/>
            <person name="Neulinger S.C."/>
        </authorList>
    </citation>
    <scope>NUCLEOTIDE SEQUENCE [LARGE SCALE GENOMIC DNA]</scope>
    <source>
        <strain evidence="1 2">DSM 161</strain>
    </source>
</reference>
<dbReference type="OrthoDB" id="9772295at2"/>
<evidence type="ECO:0000313" key="2">
    <source>
        <dbReference type="Proteomes" id="UP000239724"/>
    </source>
</evidence>
<name>A0A2S6NJW5_RHOGL</name>
<accession>A0A2S6NJW5</accession>
<dbReference type="EMBL" id="NHRY01000076">
    <property type="protein sequence ID" value="PPQ35210.1"/>
    <property type="molecule type" value="Genomic_DNA"/>
</dbReference>
<dbReference type="InterPro" id="IPR014917">
    <property type="entry name" value="DUF1800"/>
</dbReference>
<keyword evidence="2" id="KW-1185">Reference proteome</keyword>
<comment type="caution">
    <text evidence="1">The sequence shown here is derived from an EMBL/GenBank/DDBJ whole genome shotgun (WGS) entry which is preliminary data.</text>
</comment>
<dbReference type="RefSeq" id="WP_104518396.1">
    <property type="nucleotide sequence ID" value="NZ_NHRY01000076.1"/>
</dbReference>
<gene>
    <name evidence="1" type="ORF">CCS01_08385</name>
</gene>
<proteinExistence type="predicted"/>